<evidence type="ECO:0000313" key="3">
    <source>
        <dbReference type="Proteomes" id="UP001652640"/>
    </source>
</evidence>
<reference evidence="4" key="2">
    <citation type="submission" date="2025-08" db="UniProtKB">
        <authorList>
            <consortium name="RefSeq"/>
        </authorList>
    </citation>
    <scope>IDENTIFICATION</scope>
    <source>
        <tissue evidence="4">Tongue muscle</tissue>
    </source>
</reference>
<dbReference type="Pfam" id="PF08336">
    <property type="entry name" value="P4Ha_N"/>
    <property type="match status" value="1"/>
</dbReference>
<evidence type="ECO:0000259" key="2">
    <source>
        <dbReference type="Pfam" id="PF08336"/>
    </source>
</evidence>
<dbReference type="InterPro" id="IPR013547">
    <property type="entry name" value="P4H_N"/>
</dbReference>
<dbReference type="RefSeq" id="XP_070313716.1">
    <property type="nucleotide sequence ID" value="XM_070457615.1"/>
</dbReference>
<dbReference type="InterPro" id="IPR011990">
    <property type="entry name" value="TPR-like_helical_dom_sf"/>
</dbReference>
<reference evidence="3" key="1">
    <citation type="journal article" date="2022" name="J. Hered.">
        <title>A De Novo Chromosome-Level Genome Assembly of the White-Tailed Deer, Odocoileus Virginianus.</title>
        <authorList>
            <person name="London E.W."/>
            <person name="Roca A.L."/>
            <person name="Novakofski J.E."/>
            <person name="Mateus-Pinilla N.E."/>
        </authorList>
    </citation>
    <scope>NUCLEOTIDE SEQUENCE [LARGE SCALE GENOMIC DNA]</scope>
</reference>
<name>A0ABM4HDS3_ODOVR</name>
<dbReference type="GeneID" id="110150690"/>
<sequence>FSFNFLPLWCVEVFTSRLTSLHRFFPTDEDVTGAAKTLLLLQCTYKLDLKALSREVLPDSSHKQAQLNLPYFVKLLEEERAGNFGNEESESKQETLSSSPQDTLDYKQTLESYESLCRGEGIKFKPQRRKRLFCRYHYGNRTPQLVIAPFKEEDEWDSPYIRFYNVMSDKEIRKIKEIAKPKVSSHLVLSTFPSVTSLDLPCCHYLGDI</sequence>
<gene>
    <name evidence="4" type="primary">LOC110150690</name>
</gene>
<protein>
    <submittedName>
        <fullName evidence="4">Prolyl 4-hydroxylase subunit alpha-2-like</fullName>
    </submittedName>
</protein>
<proteinExistence type="predicted"/>
<keyword evidence="3" id="KW-1185">Reference proteome</keyword>
<evidence type="ECO:0000256" key="1">
    <source>
        <dbReference type="SAM" id="MobiDB-lite"/>
    </source>
</evidence>
<accession>A0ABM4HDS3</accession>
<feature type="non-terminal residue" evidence="4">
    <location>
        <position position="1"/>
    </location>
</feature>
<evidence type="ECO:0000313" key="4">
    <source>
        <dbReference type="RefSeq" id="XP_070313716.1"/>
    </source>
</evidence>
<dbReference type="Gene3D" id="1.25.40.10">
    <property type="entry name" value="Tetratricopeptide repeat domain"/>
    <property type="match status" value="1"/>
</dbReference>
<organism evidence="3 4">
    <name type="scientific">Odocoileus virginianus</name>
    <name type="common">White-tailed deer</name>
    <dbReference type="NCBI Taxonomy" id="9874"/>
    <lineage>
        <taxon>Eukaryota</taxon>
        <taxon>Metazoa</taxon>
        <taxon>Chordata</taxon>
        <taxon>Craniata</taxon>
        <taxon>Vertebrata</taxon>
        <taxon>Euteleostomi</taxon>
        <taxon>Mammalia</taxon>
        <taxon>Eutheria</taxon>
        <taxon>Laurasiatheria</taxon>
        <taxon>Artiodactyla</taxon>
        <taxon>Ruminantia</taxon>
        <taxon>Pecora</taxon>
        <taxon>Cervidae</taxon>
        <taxon>Odocoileinae</taxon>
        <taxon>Odocoileus</taxon>
    </lineage>
</organism>
<feature type="region of interest" description="Disordered" evidence="1">
    <location>
        <begin position="83"/>
        <end position="102"/>
    </location>
</feature>
<dbReference type="Proteomes" id="UP001652640">
    <property type="component" value="Chromosome 3"/>
</dbReference>
<feature type="domain" description="Prolyl 4-hydroxylase N-terminal" evidence="2">
    <location>
        <begin position="20"/>
        <end position="57"/>
    </location>
</feature>